<evidence type="ECO:0000313" key="2">
    <source>
        <dbReference type="Proteomes" id="UP001055811"/>
    </source>
</evidence>
<reference evidence="1 2" key="2">
    <citation type="journal article" date="2022" name="Mol. Ecol. Resour.">
        <title>The genomes of chicory, endive, great burdock and yacon provide insights into Asteraceae paleo-polyploidization history and plant inulin production.</title>
        <authorList>
            <person name="Fan W."/>
            <person name="Wang S."/>
            <person name="Wang H."/>
            <person name="Wang A."/>
            <person name="Jiang F."/>
            <person name="Liu H."/>
            <person name="Zhao H."/>
            <person name="Xu D."/>
            <person name="Zhang Y."/>
        </authorList>
    </citation>
    <scope>NUCLEOTIDE SEQUENCE [LARGE SCALE GENOMIC DNA]</scope>
    <source>
        <strain evidence="2">cv. Punajuju</strain>
        <tissue evidence="1">Leaves</tissue>
    </source>
</reference>
<dbReference type="Proteomes" id="UP001055811">
    <property type="component" value="Linkage Group LG05"/>
</dbReference>
<protein>
    <submittedName>
        <fullName evidence="1">Uncharacterized protein</fullName>
    </submittedName>
</protein>
<reference evidence="2" key="1">
    <citation type="journal article" date="2022" name="Mol. Ecol. Resour.">
        <title>The genomes of chicory, endive, great burdock and yacon provide insights into Asteraceae palaeo-polyploidization history and plant inulin production.</title>
        <authorList>
            <person name="Fan W."/>
            <person name="Wang S."/>
            <person name="Wang H."/>
            <person name="Wang A."/>
            <person name="Jiang F."/>
            <person name="Liu H."/>
            <person name="Zhao H."/>
            <person name="Xu D."/>
            <person name="Zhang Y."/>
        </authorList>
    </citation>
    <scope>NUCLEOTIDE SEQUENCE [LARGE SCALE GENOMIC DNA]</scope>
    <source>
        <strain evidence="2">cv. Punajuju</strain>
    </source>
</reference>
<keyword evidence="2" id="KW-1185">Reference proteome</keyword>
<proteinExistence type="predicted"/>
<accession>A0ACB9CWD2</accession>
<evidence type="ECO:0000313" key="1">
    <source>
        <dbReference type="EMBL" id="KAI3738556.1"/>
    </source>
</evidence>
<sequence length="119" mass="13558">MLYHSNAWRSDGRCNELSVKAHALKGQHCVHGRLVVGDGFVTITRGESRKSFQKRKGTASNADSLFVSLALKLFEERVIVECKDIITLEKHFKLLEEEEEEEERNGALKKNEKSEDAQK</sequence>
<comment type="caution">
    <text evidence="1">The sequence shown here is derived from an EMBL/GenBank/DDBJ whole genome shotgun (WGS) entry which is preliminary data.</text>
</comment>
<dbReference type="EMBL" id="CM042013">
    <property type="protein sequence ID" value="KAI3738556.1"/>
    <property type="molecule type" value="Genomic_DNA"/>
</dbReference>
<organism evidence="1 2">
    <name type="scientific">Cichorium intybus</name>
    <name type="common">Chicory</name>
    <dbReference type="NCBI Taxonomy" id="13427"/>
    <lineage>
        <taxon>Eukaryota</taxon>
        <taxon>Viridiplantae</taxon>
        <taxon>Streptophyta</taxon>
        <taxon>Embryophyta</taxon>
        <taxon>Tracheophyta</taxon>
        <taxon>Spermatophyta</taxon>
        <taxon>Magnoliopsida</taxon>
        <taxon>eudicotyledons</taxon>
        <taxon>Gunneridae</taxon>
        <taxon>Pentapetalae</taxon>
        <taxon>asterids</taxon>
        <taxon>campanulids</taxon>
        <taxon>Asterales</taxon>
        <taxon>Asteraceae</taxon>
        <taxon>Cichorioideae</taxon>
        <taxon>Cichorieae</taxon>
        <taxon>Cichoriinae</taxon>
        <taxon>Cichorium</taxon>
    </lineage>
</organism>
<name>A0ACB9CWD2_CICIN</name>
<gene>
    <name evidence="1" type="ORF">L2E82_28592</name>
</gene>